<evidence type="ECO:0000256" key="2">
    <source>
        <dbReference type="SAM" id="SignalP"/>
    </source>
</evidence>
<dbReference type="GO" id="GO:0016787">
    <property type="term" value="F:hydrolase activity"/>
    <property type="evidence" value="ECO:0007669"/>
    <property type="project" value="UniProtKB-KW"/>
</dbReference>
<feature type="chain" id="PRO_5022021605" description="Alpha glucuronidase N-terminal domain-containing protein" evidence="2">
    <location>
        <begin position="18"/>
        <end position="651"/>
    </location>
</feature>
<dbReference type="InterPro" id="IPR029018">
    <property type="entry name" value="Hex-like_dom2"/>
</dbReference>
<dbReference type="PANTHER" id="PTHR47406:SF2">
    <property type="entry name" value="ALPHA GLUCURONIDASE N-TERMINAL DOMAIN-CONTAINING PROTEIN"/>
    <property type="match status" value="1"/>
</dbReference>
<dbReference type="Pfam" id="PF16126">
    <property type="entry name" value="DUF4838"/>
    <property type="match status" value="1"/>
</dbReference>
<dbReference type="PANTHER" id="PTHR47406">
    <property type="entry name" value="COAGULATION FACTOR 5/8 TYPE, C-TERMINAL"/>
    <property type="match status" value="1"/>
</dbReference>
<evidence type="ECO:0008006" key="5">
    <source>
        <dbReference type="Google" id="ProtNLM"/>
    </source>
</evidence>
<dbReference type="KEGG" id="plon:Pla110_40880"/>
<name>A0A518CSX7_9PLAN</name>
<evidence type="ECO:0000313" key="4">
    <source>
        <dbReference type="Proteomes" id="UP000317178"/>
    </source>
</evidence>
<sequence length="651" mass="74661" precursor="true">MKMLILLFLLSPSILTAAEPQRLSDYRRVVIPDEALAVQKAAAEELSNYVGQITQQSIAIVSWSEFDPAEEGLTFFVGESVAEDVLEVELTPWKLEEWLLKTVPQGVVIAGDDRLGNPWSNVTAAGSMLATYTLLDDHLGVHWFWPGEFGEHVPINSELTLPEFDIRKKPTFEIRSVGLGYPSTYHTKTYNDAARRWSRRNRLGWVRSAVFGHSWYDAFDFRTDESFEQHPEWFALVGGKRRPPQMCTTNPEVIDHMVEYVLNGKQQIMNISPSDGGGFCQCERCKALDVPGIMSYDGKTVQLSDRIFTYANEVARRVREQNPDKGCGMFAYTYYNRPPVNIEKLEPNLYLSFVYQSAGHRDPENLNEWRDKVDSWKKLGAKMVVREGWGNHYYHDMHLLHQNQIISNLAEAHEKGFVAAYGEGSKNFSAMAPNYWALTRMMWDPARDQTNLMDEFYESAYGPVAEEMQAFFETYSDALDENWHLRDRHIDASGIAYANVIAAWDRLIPPETVDAAEEHLKAAEANVPPGEYADRVRFHRHGQDYTRVMLELLTLYREVAILGLKMDFFSTVKKERRDDPAALEMLLKRANELGERREELLLSHRDWAGPDEGLYAFTNDRGLRRWHTRVKDALGIDKPTALTKELLNAEK</sequence>
<keyword evidence="2" id="KW-0732">Signal</keyword>
<accession>A0A518CSX7</accession>
<dbReference type="EMBL" id="CP036281">
    <property type="protein sequence ID" value="QDU82333.1"/>
    <property type="molecule type" value="Genomic_DNA"/>
</dbReference>
<feature type="signal peptide" evidence="2">
    <location>
        <begin position="1"/>
        <end position="17"/>
    </location>
</feature>
<protein>
    <recommendedName>
        <fullName evidence="5">Alpha glucuronidase N-terminal domain-containing protein</fullName>
    </recommendedName>
</protein>
<keyword evidence="1" id="KW-0378">Hydrolase</keyword>
<dbReference type="AlphaFoldDB" id="A0A518CSX7"/>
<organism evidence="3 4">
    <name type="scientific">Polystyrenella longa</name>
    <dbReference type="NCBI Taxonomy" id="2528007"/>
    <lineage>
        <taxon>Bacteria</taxon>
        <taxon>Pseudomonadati</taxon>
        <taxon>Planctomycetota</taxon>
        <taxon>Planctomycetia</taxon>
        <taxon>Planctomycetales</taxon>
        <taxon>Planctomycetaceae</taxon>
        <taxon>Polystyrenella</taxon>
    </lineage>
</organism>
<dbReference type="InterPro" id="IPR032287">
    <property type="entry name" value="DUF4838"/>
</dbReference>
<dbReference type="GO" id="GO:0005975">
    <property type="term" value="P:carbohydrate metabolic process"/>
    <property type="evidence" value="ECO:0007669"/>
    <property type="project" value="UniProtKB-ARBA"/>
</dbReference>
<dbReference type="Proteomes" id="UP000317178">
    <property type="component" value="Chromosome"/>
</dbReference>
<gene>
    <name evidence="3" type="ORF">Pla110_40880</name>
</gene>
<proteinExistence type="predicted"/>
<evidence type="ECO:0000256" key="1">
    <source>
        <dbReference type="ARBA" id="ARBA00022801"/>
    </source>
</evidence>
<keyword evidence="4" id="KW-1185">Reference proteome</keyword>
<evidence type="ECO:0000313" key="3">
    <source>
        <dbReference type="EMBL" id="QDU82333.1"/>
    </source>
</evidence>
<dbReference type="RefSeq" id="WP_197440318.1">
    <property type="nucleotide sequence ID" value="NZ_CP036281.1"/>
</dbReference>
<dbReference type="Gene3D" id="3.30.379.10">
    <property type="entry name" value="Chitobiase/beta-hexosaminidase domain 2-like"/>
    <property type="match status" value="1"/>
</dbReference>
<reference evidence="3 4" key="1">
    <citation type="submission" date="2019-02" db="EMBL/GenBank/DDBJ databases">
        <title>Deep-cultivation of Planctomycetes and their phenomic and genomic characterization uncovers novel biology.</title>
        <authorList>
            <person name="Wiegand S."/>
            <person name="Jogler M."/>
            <person name="Boedeker C."/>
            <person name="Pinto D."/>
            <person name="Vollmers J."/>
            <person name="Rivas-Marin E."/>
            <person name="Kohn T."/>
            <person name="Peeters S.H."/>
            <person name="Heuer A."/>
            <person name="Rast P."/>
            <person name="Oberbeckmann S."/>
            <person name="Bunk B."/>
            <person name="Jeske O."/>
            <person name="Meyerdierks A."/>
            <person name="Storesund J.E."/>
            <person name="Kallscheuer N."/>
            <person name="Luecker S."/>
            <person name="Lage O.M."/>
            <person name="Pohl T."/>
            <person name="Merkel B.J."/>
            <person name="Hornburger P."/>
            <person name="Mueller R.-W."/>
            <person name="Bruemmer F."/>
            <person name="Labrenz M."/>
            <person name="Spormann A.M."/>
            <person name="Op den Camp H."/>
            <person name="Overmann J."/>
            <person name="Amann R."/>
            <person name="Jetten M.S.M."/>
            <person name="Mascher T."/>
            <person name="Medema M.H."/>
            <person name="Devos D.P."/>
            <person name="Kaster A.-K."/>
            <person name="Ovreas L."/>
            <person name="Rohde M."/>
            <person name="Galperin M.Y."/>
            <person name="Jogler C."/>
        </authorList>
    </citation>
    <scope>NUCLEOTIDE SEQUENCE [LARGE SCALE GENOMIC DNA]</scope>
    <source>
        <strain evidence="3 4">Pla110</strain>
    </source>
</reference>